<dbReference type="EMBL" id="LILC01000007">
    <property type="protein sequence ID" value="KOO47693.1"/>
    <property type="molecule type" value="Genomic_DNA"/>
</dbReference>
<organism evidence="1 2">
    <name type="scientific">Priestia koreensis</name>
    <dbReference type="NCBI Taxonomy" id="284581"/>
    <lineage>
        <taxon>Bacteria</taxon>
        <taxon>Bacillati</taxon>
        <taxon>Bacillota</taxon>
        <taxon>Bacilli</taxon>
        <taxon>Bacillales</taxon>
        <taxon>Bacillaceae</taxon>
        <taxon>Priestia</taxon>
    </lineage>
</organism>
<reference evidence="2" key="1">
    <citation type="submission" date="2015-08" db="EMBL/GenBank/DDBJ databases">
        <title>Fjat-14210 dsm16467.</title>
        <authorList>
            <person name="Liu B."/>
            <person name="Wang J."/>
            <person name="Zhu Y."/>
            <person name="Liu G."/>
            <person name="Chen Q."/>
            <person name="Chen Z."/>
            <person name="Lan J."/>
            <person name="Che J."/>
            <person name="Ge C."/>
            <person name="Shi H."/>
            <person name="Pan Z."/>
            <person name="Liu X."/>
        </authorList>
    </citation>
    <scope>NUCLEOTIDE SEQUENCE [LARGE SCALE GENOMIC DNA]</scope>
    <source>
        <strain evidence="2">DSM 16467</strain>
    </source>
</reference>
<protein>
    <submittedName>
        <fullName evidence="1">Uncharacterized protein</fullName>
    </submittedName>
</protein>
<accession>A0A0M0LAK8</accession>
<sequence length="80" mass="10112">MYWYEIEKIKFFQGMYLERSTIIFPHYQYHEEIFKRQKDGTRTPAYQIEFQRMQHPKQFHEGLMNAWASYQKERELTVKR</sequence>
<dbReference type="PATRIC" id="fig|284581.3.peg.4485"/>
<evidence type="ECO:0000313" key="2">
    <source>
        <dbReference type="Proteomes" id="UP000037558"/>
    </source>
</evidence>
<evidence type="ECO:0000313" key="1">
    <source>
        <dbReference type="EMBL" id="KOO47693.1"/>
    </source>
</evidence>
<gene>
    <name evidence="1" type="ORF">AMD01_05515</name>
</gene>
<dbReference type="Proteomes" id="UP000037558">
    <property type="component" value="Unassembled WGS sequence"/>
</dbReference>
<proteinExistence type="predicted"/>
<dbReference type="AlphaFoldDB" id="A0A0M0LAK8"/>
<keyword evidence="2" id="KW-1185">Reference proteome</keyword>
<comment type="caution">
    <text evidence="1">The sequence shown here is derived from an EMBL/GenBank/DDBJ whole genome shotgun (WGS) entry which is preliminary data.</text>
</comment>
<name>A0A0M0LAK8_9BACI</name>